<dbReference type="EMBL" id="JACEIK010011374">
    <property type="protein sequence ID" value="MCE3215640.1"/>
    <property type="molecule type" value="Genomic_DNA"/>
</dbReference>
<comment type="caution">
    <text evidence="1">The sequence shown here is derived from an EMBL/GenBank/DDBJ whole genome shotgun (WGS) entry which is preliminary data.</text>
</comment>
<reference evidence="1 2" key="1">
    <citation type="journal article" date="2021" name="BMC Genomics">
        <title>Datura genome reveals duplications of psychoactive alkaloid biosynthetic genes and high mutation rate following tissue culture.</title>
        <authorList>
            <person name="Rajewski A."/>
            <person name="Carter-House D."/>
            <person name="Stajich J."/>
            <person name="Litt A."/>
        </authorList>
    </citation>
    <scope>NUCLEOTIDE SEQUENCE [LARGE SCALE GENOMIC DNA]</scope>
    <source>
        <strain evidence="1">AR-01</strain>
    </source>
</reference>
<dbReference type="Proteomes" id="UP000823775">
    <property type="component" value="Unassembled WGS sequence"/>
</dbReference>
<proteinExistence type="predicted"/>
<organism evidence="1 2">
    <name type="scientific">Datura stramonium</name>
    <name type="common">Jimsonweed</name>
    <name type="synonym">Common thornapple</name>
    <dbReference type="NCBI Taxonomy" id="4076"/>
    <lineage>
        <taxon>Eukaryota</taxon>
        <taxon>Viridiplantae</taxon>
        <taxon>Streptophyta</taxon>
        <taxon>Embryophyta</taxon>
        <taxon>Tracheophyta</taxon>
        <taxon>Spermatophyta</taxon>
        <taxon>Magnoliopsida</taxon>
        <taxon>eudicotyledons</taxon>
        <taxon>Gunneridae</taxon>
        <taxon>Pentapetalae</taxon>
        <taxon>asterids</taxon>
        <taxon>lamiids</taxon>
        <taxon>Solanales</taxon>
        <taxon>Solanaceae</taxon>
        <taxon>Solanoideae</taxon>
        <taxon>Datureae</taxon>
        <taxon>Datura</taxon>
    </lineage>
</organism>
<keyword evidence="2" id="KW-1185">Reference proteome</keyword>
<sequence>MSRILDQDGQLTIYFDDSFESNEKDSSTYCLTITTRSAKVLHPGSNIRMEEEINVEEKLSPNLGLAHEKVIDDASTKEVDEELKLEIKFRVIEEEVIFKVDRGIMLPQRFACISVHDELDNMEEVLDPIKEKDDLEGILTTILRDDDLIDDIKEHGEAVNSLEGLGYYSYKPRKLLLDLEN</sequence>
<evidence type="ECO:0000313" key="1">
    <source>
        <dbReference type="EMBL" id="MCE3215640.1"/>
    </source>
</evidence>
<accession>A0ABS8WUH0</accession>
<name>A0ABS8WUH0_DATST</name>
<gene>
    <name evidence="1" type="ORF">HAX54_003036</name>
</gene>
<protein>
    <submittedName>
        <fullName evidence="1">Uncharacterized protein</fullName>
    </submittedName>
</protein>
<evidence type="ECO:0000313" key="2">
    <source>
        <dbReference type="Proteomes" id="UP000823775"/>
    </source>
</evidence>